<dbReference type="RefSeq" id="WP_151860203.1">
    <property type="nucleotide sequence ID" value="NZ_WBZC01000010.1"/>
</dbReference>
<comment type="function">
    <text evidence="8">Catalyzes a trans-dehydration via an enolate intermediate.</text>
</comment>
<evidence type="ECO:0000256" key="11">
    <source>
        <dbReference type="PIRSR" id="PIRSR001399-3"/>
    </source>
</evidence>
<protein>
    <recommendedName>
        <fullName evidence="5 8">3-dehydroquinate dehydratase</fullName>
        <shortName evidence="8">3-dehydroquinase</shortName>
        <ecNumber evidence="5 8">4.2.1.10</ecNumber>
    </recommendedName>
    <alternativeName>
        <fullName evidence="8">Type II DHQase</fullName>
    </alternativeName>
</protein>
<dbReference type="NCBIfam" id="NF003805">
    <property type="entry name" value="PRK05395.1-2"/>
    <property type="match status" value="1"/>
</dbReference>
<feature type="binding site" evidence="8 10">
    <location>
        <position position="79"/>
    </location>
    <ligand>
        <name>substrate</name>
    </ligand>
</feature>
<keyword evidence="6 8" id="KW-0057">Aromatic amino acid biosynthesis</keyword>
<feature type="active site" description="Proton acceptor" evidence="8 9">
    <location>
        <position position="23"/>
    </location>
</feature>
<dbReference type="NCBIfam" id="NF003806">
    <property type="entry name" value="PRK05395.1-3"/>
    <property type="match status" value="1"/>
</dbReference>
<dbReference type="GO" id="GO:0019631">
    <property type="term" value="P:quinate catabolic process"/>
    <property type="evidence" value="ECO:0007669"/>
    <property type="project" value="TreeGrafter"/>
</dbReference>
<evidence type="ECO:0000256" key="1">
    <source>
        <dbReference type="ARBA" id="ARBA00001864"/>
    </source>
</evidence>
<comment type="pathway">
    <text evidence="2 8">Metabolic intermediate biosynthesis; chorismate biosynthesis; chorismate from D-erythrose 4-phosphate and phosphoenolpyruvate: step 3/7.</text>
</comment>
<dbReference type="GO" id="GO:0003855">
    <property type="term" value="F:3-dehydroquinate dehydratase activity"/>
    <property type="evidence" value="ECO:0007669"/>
    <property type="project" value="UniProtKB-UniRule"/>
</dbReference>
<feature type="active site" description="Proton donor" evidence="8 9">
    <location>
        <position position="99"/>
    </location>
</feature>
<proteinExistence type="inferred from homology"/>
<feature type="binding site" evidence="8 10">
    <location>
        <position position="73"/>
    </location>
    <ligand>
        <name>substrate</name>
    </ligand>
</feature>
<dbReference type="OrthoDB" id="9790793at2"/>
<comment type="catalytic activity">
    <reaction evidence="1 8">
        <text>3-dehydroquinate = 3-dehydroshikimate + H2O</text>
        <dbReference type="Rhea" id="RHEA:21096"/>
        <dbReference type="ChEBI" id="CHEBI:15377"/>
        <dbReference type="ChEBI" id="CHEBI:16630"/>
        <dbReference type="ChEBI" id="CHEBI:32364"/>
        <dbReference type="EC" id="4.2.1.10"/>
    </reaction>
</comment>
<evidence type="ECO:0000256" key="5">
    <source>
        <dbReference type="ARBA" id="ARBA00012060"/>
    </source>
</evidence>
<dbReference type="PIRSF" id="PIRSF001399">
    <property type="entry name" value="DHquinase_II"/>
    <property type="match status" value="1"/>
</dbReference>
<dbReference type="AlphaFoldDB" id="A0A6I0F389"/>
<evidence type="ECO:0000256" key="10">
    <source>
        <dbReference type="PIRSR" id="PIRSR001399-2"/>
    </source>
</evidence>
<dbReference type="HAMAP" id="MF_00169">
    <property type="entry name" value="AroQ"/>
    <property type="match status" value="1"/>
</dbReference>
<feature type="binding site" evidence="8 10">
    <location>
        <position position="86"/>
    </location>
    <ligand>
        <name>substrate</name>
    </ligand>
</feature>
<dbReference type="PANTHER" id="PTHR21272">
    <property type="entry name" value="CATABOLIC 3-DEHYDROQUINASE"/>
    <property type="match status" value="1"/>
</dbReference>
<dbReference type="Pfam" id="PF01220">
    <property type="entry name" value="DHquinase_II"/>
    <property type="match status" value="1"/>
</dbReference>
<dbReference type="Gene3D" id="3.40.50.9100">
    <property type="entry name" value="Dehydroquinase, class II"/>
    <property type="match status" value="1"/>
</dbReference>
<dbReference type="Proteomes" id="UP000432715">
    <property type="component" value="Unassembled WGS sequence"/>
</dbReference>
<evidence type="ECO:0000256" key="7">
    <source>
        <dbReference type="ARBA" id="ARBA00023239"/>
    </source>
</evidence>
<accession>A0A6I0F389</accession>
<dbReference type="UniPathway" id="UPA00053">
    <property type="reaction ID" value="UER00086"/>
</dbReference>
<dbReference type="CDD" id="cd00466">
    <property type="entry name" value="DHQase_II"/>
    <property type="match status" value="1"/>
</dbReference>
<dbReference type="PANTHER" id="PTHR21272:SF3">
    <property type="entry name" value="CATABOLIC 3-DEHYDROQUINASE"/>
    <property type="match status" value="1"/>
</dbReference>
<name>A0A6I0F389_9FIRM</name>
<feature type="binding site" evidence="8 10">
    <location>
        <position position="110"/>
    </location>
    <ligand>
        <name>substrate</name>
    </ligand>
</feature>
<evidence type="ECO:0000256" key="3">
    <source>
        <dbReference type="ARBA" id="ARBA00011037"/>
    </source>
</evidence>
<dbReference type="EMBL" id="WBZC01000010">
    <property type="protein sequence ID" value="KAB3537371.1"/>
    <property type="molecule type" value="Genomic_DNA"/>
</dbReference>
<dbReference type="NCBIfam" id="NF003807">
    <property type="entry name" value="PRK05395.1-4"/>
    <property type="match status" value="1"/>
</dbReference>
<gene>
    <name evidence="8 12" type="primary">aroQ</name>
    <name evidence="12" type="ORF">F8154_03515</name>
</gene>
<dbReference type="SUPFAM" id="SSF52304">
    <property type="entry name" value="Type II 3-dehydroquinate dehydratase"/>
    <property type="match status" value="1"/>
</dbReference>
<dbReference type="GO" id="GO:0009073">
    <property type="term" value="P:aromatic amino acid family biosynthetic process"/>
    <property type="evidence" value="ECO:0007669"/>
    <property type="project" value="UniProtKB-KW"/>
</dbReference>
<dbReference type="GO" id="GO:0008652">
    <property type="term" value="P:amino acid biosynthetic process"/>
    <property type="evidence" value="ECO:0007669"/>
    <property type="project" value="UniProtKB-KW"/>
</dbReference>
<feature type="binding site" evidence="8 10">
    <location>
        <begin position="100"/>
        <end position="101"/>
    </location>
    <ligand>
        <name>substrate</name>
    </ligand>
</feature>
<reference evidence="12 13" key="1">
    <citation type="submission" date="2019-10" db="EMBL/GenBank/DDBJ databases">
        <title>Alkaliphilus serpentinus sp. nov. and Alkaliphilus pronyensis sp. nov., two novel anaerobic alkaliphilic species isolated from the serpentinized-hosted hydrothermal field of the Prony Bay (New Caledonia).</title>
        <authorList>
            <person name="Postec A."/>
        </authorList>
    </citation>
    <scope>NUCLEOTIDE SEQUENCE [LARGE SCALE GENOMIC DNA]</scope>
    <source>
        <strain evidence="12 13">LacV</strain>
    </source>
</reference>
<comment type="similarity">
    <text evidence="3 8">Belongs to the type-II 3-dehydroquinase family.</text>
</comment>
<evidence type="ECO:0000256" key="6">
    <source>
        <dbReference type="ARBA" id="ARBA00023141"/>
    </source>
</evidence>
<keyword evidence="7 8" id="KW-0456">Lyase</keyword>
<keyword evidence="13" id="KW-1185">Reference proteome</keyword>
<evidence type="ECO:0000256" key="8">
    <source>
        <dbReference type="HAMAP-Rule" id="MF_00169"/>
    </source>
</evidence>
<dbReference type="InterPro" id="IPR036441">
    <property type="entry name" value="DHquinase_II_sf"/>
</dbReference>
<evidence type="ECO:0000256" key="9">
    <source>
        <dbReference type="PIRSR" id="PIRSR001399-1"/>
    </source>
</evidence>
<evidence type="ECO:0000313" key="13">
    <source>
        <dbReference type="Proteomes" id="UP000432715"/>
    </source>
</evidence>
<evidence type="ECO:0000256" key="4">
    <source>
        <dbReference type="ARBA" id="ARBA00011193"/>
    </source>
</evidence>
<comment type="subunit">
    <text evidence="4 8">Homododecamer.</text>
</comment>
<evidence type="ECO:0000256" key="2">
    <source>
        <dbReference type="ARBA" id="ARBA00004902"/>
    </source>
</evidence>
<dbReference type="NCBIfam" id="TIGR01088">
    <property type="entry name" value="aroQ"/>
    <property type="match status" value="1"/>
</dbReference>
<comment type="caution">
    <text evidence="12">The sequence shown here is derived from an EMBL/GenBank/DDBJ whole genome shotgun (WGS) entry which is preliminary data.</text>
</comment>
<dbReference type="InterPro" id="IPR001874">
    <property type="entry name" value="DHquinase_II"/>
</dbReference>
<dbReference type="EC" id="4.2.1.10" evidence="5 8"/>
<evidence type="ECO:0000313" key="12">
    <source>
        <dbReference type="EMBL" id="KAB3537371.1"/>
    </source>
</evidence>
<dbReference type="GO" id="GO:0009423">
    <property type="term" value="P:chorismate biosynthetic process"/>
    <property type="evidence" value="ECO:0007669"/>
    <property type="project" value="UniProtKB-UniRule"/>
</dbReference>
<feature type="site" description="Transition state stabilizer" evidence="8 11">
    <location>
        <position position="18"/>
    </location>
</feature>
<keyword evidence="8" id="KW-0028">Amino-acid biosynthesis</keyword>
<sequence>MEKYLVIHGPSLNLLGAREPHIYGNLTLDEINNKLYNEAEKYSVEMEIVQSNSEGEIIDLIHKNSNIMGIIINPAAYTHYSYAILDAIRAVKTPVVEVHISNIHARDSYRCKSVTAEACIGIISGFGFQSYILAFYSLLANNGKIELGGRI</sequence>
<organism evidence="12 13">
    <name type="scientific">Alkaliphilus pronyensis</name>
    <dbReference type="NCBI Taxonomy" id="1482732"/>
    <lineage>
        <taxon>Bacteria</taxon>
        <taxon>Bacillati</taxon>
        <taxon>Bacillota</taxon>
        <taxon>Clostridia</taxon>
        <taxon>Peptostreptococcales</taxon>
        <taxon>Natronincolaceae</taxon>
        <taxon>Alkaliphilus</taxon>
    </lineage>
</organism>